<dbReference type="GO" id="GO:0005737">
    <property type="term" value="C:cytoplasm"/>
    <property type="evidence" value="ECO:0007669"/>
    <property type="project" value="TreeGrafter"/>
</dbReference>
<feature type="region of interest" description="Disordered" evidence="1">
    <location>
        <begin position="630"/>
        <end position="691"/>
    </location>
</feature>
<evidence type="ECO:0000313" key="3">
    <source>
        <dbReference type="Proteomes" id="UP000789831"/>
    </source>
</evidence>
<reference evidence="2" key="1">
    <citation type="submission" date="2021-06" db="EMBL/GenBank/DDBJ databases">
        <authorList>
            <person name="Kallberg Y."/>
            <person name="Tangrot J."/>
            <person name="Rosling A."/>
        </authorList>
    </citation>
    <scope>NUCLEOTIDE SEQUENCE</scope>
    <source>
        <strain evidence="2">MT106</strain>
    </source>
</reference>
<accession>A0A9N9B1J8</accession>
<dbReference type="AlphaFoldDB" id="A0A9N9B1J8"/>
<feature type="compositionally biased region" description="Basic and acidic residues" evidence="1">
    <location>
        <begin position="421"/>
        <end position="432"/>
    </location>
</feature>
<dbReference type="InterPro" id="IPR008812">
    <property type="entry name" value="Ran_GTP-bd-rel"/>
</dbReference>
<name>A0A9N9B1J8_9GLOM</name>
<dbReference type="EMBL" id="CAJVPL010001021">
    <property type="protein sequence ID" value="CAG8547458.1"/>
    <property type="molecule type" value="Genomic_DNA"/>
</dbReference>
<dbReference type="OrthoDB" id="512915at2759"/>
<feature type="compositionally biased region" description="Acidic residues" evidence="1">
    <location>
        <begin position="671"/>
        <end position="681"/>
    </location>
</feature>
<dbReference type="GO" id="GO:0005634">
    <property type="term" value="C:nucleus"/>
    <property type="evidence" value="ECO:0007669"/>
    <property type="project" value="TreeGrafter"/>
</dbReference>
<sequence>MDEILTKVALHTATFVGKAAFAYSTNYAMKQVTNYIKHDSATSKIDTGELEHVKTSLDANIRIVQPSIDLIEIISARGNTFIEPAVAQAVQLRKEIDAFARMVSMEDTSKVIDHTKVLNNMKALNDKIREFVPYLSLVLTTSGANLGVSLRNHVSPSLLLQASAALNETHKKFTREKLQKIHVGPLFKLRLYYLFAGNFRPKTVGDFTWKEEYTKCDGEIVRVRQNKSEEKKQFLYELILTEDLNDGRYHEEFDINEETRAKLENNEKIPGKVLRIPISEISRLFYNSSGSMLNIEDSRTPVLVLKVVKGLYKKDRYNQDTSNNNQELESENNDQLYIPPVAVTPDKHKFESNETTKIECYGLELYQEPEFSFEEEDEVDSQASDSDEEPYLGMAMNTPLPSSDGDISSDVTISEDETISDTERNGEDHKQSLTELQVDQKITSEKKESDSFPIENKIVSTDDYYRSTINTLSFLEYIIRLSALEMSEQKQHTEVNDEKINLFLKDDDSSSASGGVNAVNATSTSDSSTSPNSPKRKSPTNQRSSPKNRSPKIIRNQLLASEFQTPFSSPSPRYNNESTISTMDKFPENLNSPSKGSYLTHTSNTTPKFTPFGRIAKPLRGVSYTPNKDISQVSASTTPNFTPTSSFGRIAKPLRGTPTNRVLFPFKNKDMDDDADGDDENSSASELTKSERILGHQLANLNIKDSNELSSNKE</sequence>
<protein>
    <submittedName>
        <fullName evidence="2">3498_t:CDS:1</fullName>
    </submittedName>
</protein>
<feature type="region of interest" description="Disordered" evidence="1">
    <location>
        <begin position="415"/>
        <end position="451"/>
    </location>
</feature>
<dbReference type="PANTHER" id="PTHR31010">
    <property type="entry name" value="RAN-SPECIFIC GTPASE-ACTIVATING PROTEIN 30-RELATED"/>
    <property type="match status" value="1"/>
</dbReference>
<feature type="region of interest" description="Disordered" evidence="1">
    <location>
        <begin position="506"/>
        <end position="551"/>
    </location>
</feature>
<evidence type="ECO:0000256" key="1">
    <source>
        <dbReference type="SAM" id="MobiDB-lite"/>
    </source>
</evidence>
<feature type="compositionally biased region" description="Low complexity" evidence="1">
    <location>
        <begin position="634"/>
        <end position="647"/>
    </location>
</feature>
<comment type="caution">
    <text evidence="2">The sequence shown here is derived from an EMBL/GenBank/DDBJ whole genome shotgun (WGS) entry which is preliminary data.</text>
</comment>
<dbReference type="Proteomes" id="UP000789831">
    <property type="component" value="Unassembled WGS sequence"/>
</dbReference>
<dbReference type="PANTHER" id="PTHR31010:SF2">
    <property type="entry name" value="RAN-SPECIFIC GTPASE-ACTIVATING PROTEIN 30"/>
    <property type="match status" value="1"/>
</dbReference>
<gene>
    <name evidence="2" type="ORF">AGERDE_LOCUS6492</name>
</gene>
<dbReference type="Pfam" id="PF05508">
    <property type="entry name" value="Ran-binding"/>
    <property type="match status" value="1"/>
</dbReference>
<organism evidence="2 3">
    <name type="scientific">Ambispora gerdemannii</name>
    <dbReference type="NCBI Taxonomy" id="144530"/>
    <lineage>
        <taxon>Eukaryota</taxon>
        <taxon>Fungi</taxon>
        <taxon>Fungi incertae sedis</taxon>
        <taxon>Mucoromycota</taxon>
        <taxon>Glomeromycotina</taxon>
        <taxon>Glomeromycetes</taxon>
        <taxon>Archaeosporales</taxon>
        <taxon>Ambisporaceae</taxon>
        <taxon>Ambispora</taxon>
    </lineage>
</organism>
<keyword evidence="3" id="KW-1185">Reference proteome</keyword>
<proteinExistence type="predicted"/>
<dbReference type="GO" id="GO:0030695">
    <property type="term" value="F:GTPase regulator activity"/>
    <property type="evidence" value="ECO:0007669"/>
    <property type="project" value="TreeGrafter"/>
</dbReference>
<feature type="compositionally biased region" description="Polar residues" evidence="1">
    <location>
        <begin position="539"/>
        <end position="548"/>
    </location>
</feature>
<evidence type="ECO:0000313" key="2">
    <source>
        <dbReference type="EMBL" id="CAG8547458.1"/>
    </source>
</evidence>